<organism evidence="7 8">
    <name type="scientific">Mycena venus</name>
    <dbReference type="NCBI Taxonomy" id="2733690"/>
    <lineage>
        <taxon>Eukaryota</taxon>
        <taxon>Fungi</taxon>
        <taxon>Dikarya</taxon>
        <taxon>Basidiomycota</taxon>
        <taxon>Agaricomycotina</taxon>
        <taxon>Agaricomycetes</taxon>
        <taxon>Agaricomycetidae</taxon>
        <taxon>Agaricales</taxon>
        <taxon>Marasmiineae</taxon>
        <taxon>Mycenaceae</taxon>
        <taxon>Mycena</taxon>
    </lineage>
</organism>
<dbReference type="SUPFAM" id="SSF50630">
    <property type="entry name" value="Acid proteases"/>
    <property type="match status" value="1"/>
</dbReference>
<evidence type="ECO:0000256" key="4">
    <source>
        <dbReference type="SAM" id="MobiDB-lite"/>
    </source>
</evidence>
<dbReference type="Pfam" id="PF00026">
    <property type="entry name" value="Asp"/>
    <property type="match status" value="1"/>
</dbReference>
<dbReference type="PRINTS" id="PR00792">
    <property type="entry name" value="PEPSIN"/>
</dbReference>
<keyword evidence="5" id="KW-0812">Transmembrane</keyword>
<dbReference type="InterPro" id="IPR034164">
    <property type="entry name" value="Pepsin-like_dom"/>
</dbReference>
<feature type="region of interest" description="Disordered" evidence="4">
    <location>
        <begin position="454"/>
        <end position="480"/>
    </location>
</feature>
<dbReference type="PANTHER" id="PTHR47966">
    <property type="entry name" value="BETA-SITE APP-CLEAVING ENZYME, ISOFORM A-RELATED"/>
    <property type="match status" value="1"/>
</dbReference>
<evidence type="ECO:0000256" key="1">
    <source>
        <dbReference type="ARBA" id="ARBA00007447"/>
    </source>
</evidence>
<feature type="domain" description="Peptidase A1" evidence="6">
    <location>
        <begin position="99"/>
        <end position="421"/>
    </location>
</feature>
<keyword evidence="3" id="KW-1015">Disulfide bond</keyword>
<name>A0A8H6XQZ5_9AGAR</name>
<dbReference type="OrthoDB" id="771136at2759"/>
<feature type="compositionally biased region" description="Low complexity" evidence="4">
    <location>
        <begin position="621"/>
        <end position="630"/>
    </location>
</feature>
<comment type="similarity">
    <text evidence="1">Belongs to the peptidase A1 family.</text>
</comment>
<comment type="caution">
    <text evidence="7">The sequence shown here is derived from an EMBL/GenBank/DDBJ whole genome shotgun (WGS) entry which is preliminary data.</text>
</comment>
<dbReference type="PANTHER" id="PTHR47966:SF6">
    <property type="entry name" value="PEPTIDASE A1 DOMAIN-CONTAINING PROTEIN"/>
    <property type="match status" value="1"/>
</dbReference>
<sequence length="687" mass="72415">MKPPYLPLHNALSFLTFNFISILLLLPYAAPDFPSAMAHHVMLLKTSGIPAQPTQRFAATRAYVAFRYQSSHSQNPQERRTLENELTLNQATIDQNEFFYTEVAIGTPPQYVKMIIDTGFSDIWVVGTSCTAGCPSPPLYNSSASSTAANQSAITSVYYQDGLVTGYLFTDTISLGPYTIPEIGFMQAKNTTGGLLGGPIAGLIGLGFEGSAVPGLPATTTTLFWQAVIAGGQAAAPVVGMWLARGPSETGTSNGGALSLGAVNASLFSGVIEFLPTTGTNVGMWILDISAMTVQGKTIKIAAASAEARFDTTSSVITGPADQIAAIWAAVPGAKPWSGFSGSYIYPCTTKVNITISFGGRIWPLNPADVNFGPEEEGSSQCIGTIAVTSPGGPDGWVLGNPFLKNVYTVFQVSPAAIGLAKLSILAGGTGTPNSTSSSLLSIGSISSVQPSSTDTGNLNLSSTTALAPSSTNTVTDPTPIQKKSHIGAIAGGVLGAVAVALLLFLLGFCLRRGRHRTEKRNNDSDVQPFADLHPSPPAPLSVGAGQREDQRGVVPVFYPGKSVEPATRMKREQEAAGNHHGFYHSATNSLVQTSSGLQLSPGEGLPQRSNSERSIDFPASSSEAVQSSSTTPRQSHILGPPQEAITQAALLREMVREEVRLLNVEHRDLAEPPPSYYEEEQRRRGE</sequence>
<dbReference type="InterPro" id="IPR001461">
    <property type="entry name" value="Aspartic_peptidase_A1"/>
</dbReference>
<feature type="active site" evidence="2">
    <location>
        <position position="117"/>
    </location>
</feature>
<feature type="active site" evidence="2">
    <location>
        <position position="311"/>
    </location>
</feature>
<reference evidence="7" key="1">
    <citation type="submission" date="2020-05" db="EMBL/GenBank/DDBJ databases">
        <title>Mycena genomes resolve the evolution of fungal bioluminescence.</title>
        <authorList>
            <person name="Tsai I.J."/>
        </authorList>
    </citation>
    <scope>NUCLEOTIDE SEQUENCE</scope>
    <source>
        <strain evidence="7">CCC161011</strain>
    </source>
</reference>
<evidence type="ECO:0000256" key="5">
    <source>
        <dbReference type="SAM" id="Phobius"/>
    </source>
</evidence>
<keyword evidence="7" id="KW-0645">Protease</keyword>
<keyword evidence="8" id="KW-1185">Reference proteome</keyword>
<feature type="region of interest" description="Disordered" evidence="4">
    <location>
        <begin position="518"/>
        <end position="560"/>
    </location>
</feature>
<protein>
    <submittedName>
        <fullName evidence="7">Acid protease</fullName>
    </submittedName>
</protein>
<evidence type="ECO:0000256" key="2">
    <source>
        <dbReference type="PIRSR" id="PIRSR601461-1"/>
    </source>
</evidence>
<dbReference type="AlphaFoldDB" id="A0A8H6XQZ5"/>
<dbReference type="GO" id="GO:0006508">
    <property type="term" value="P:proteolysis"/>
    <property type="evidence" value="ECO:0007669"/>
    <property type="project" value="UniProtKB-KW"/>
</dbReference>
<keyword evidence="5" id="KW-1133">Transmembrane helix</keyword>
<proteinExistence type="inferred from homology"/>
<keyword evidence="7" id="KW-0378">Hydrolase</keyword>
<dbReference type="EMBL" id="JACAZI010000013">
    <property type="protein sequence ID" value="KAF7345893.1"/>
    <property type="molecule type" value="Genomic_DNA"/>
</dbReference>
<feature type="region of interest" description="Disordered" evidence="4">
    <location>
        <begin position="593"/>
        <end position="645"/>
    </location>
</feature>
<dbReference type="Proteomes" id="UP000620124">
    <property type="component" value="Unassembled WGS sequence"/>
</dbReference>
<evidence type="ECO:0000313" key="8">
    <source>
        <dbReference type="Proteomes" id="UP000620124"/>
    </source>
</evidence>
<evidence type="ECO:0000259" key="6">
    <source>
        <dbReference type="PROSITE" id="PS51767"/>
    </source>
</evidence>
<feature type="disulfide bond" evidence="3">
    <location>
        <begin position="130"/>
        <end position="134"/>
    </location>
</feature>
<evidence type="ECO:0000256" key="3">
    <source>
        <dbReference type="PIRSR" id="PIRSR601461-2"/>
    </source>
</evidence>
<dbReference type="InterPro" id="IPR033121">
    <property type="entry name" value="PEPTIDASE_A1"/>
</dbReference>
<feature type="region of interest" description="Disordered" evidence="4">
    <location>
        <begin position="664"/>
        <end position="687"/>
    </location>
</feature>
<feature type="compositionally biased region" description="Low complexity" evidence="4">
    <location>
        <begin position="454"/>
        <end position="474"/>
    </location>
</feature>
<dbReference type="PROSITE" id="PS51767">
    <property type="entry name" value="PEPTIDASE_A1"/>
    <property type="match status" value="1"/>
</dbReference>
<accession>A0A8H6XQZ5</accession>
<dbReference type="Gene3D" id="2.40.70.10">
    <property type="entry name" value="Acid Proteases"/>
    <property type="match status" value="2"/>
</dbReference>
<dbReference type="InterPro" id="IPR021109">
    <property type="entry name" value="Peptidase_aspartic_dom_sf"/>
</dbReference>
<dbReference type="GO" id="GO:0004190">
    <property type="term" value="F:aspartic-type endopeptidase activity"/>
    <property type="evidence" value="ECO:0007669"/>
    <property type="project" value="InterPro"/>
</dbReference>
<evidence type="ECO:0000313" key="7">
    <source>
        <dbReference type="EMBL" id="KAF7345893.1"/>
    </source>
</evidence>
<dbReference type="CDD" id="cd05471">
    <property type="entry name" value="pepsin_like"/>
    <property type="match status" value="1"/>
</dbReference>
<keyword evidence="5" id="KW-0472">Membrane</keyword>
<gene>
    <name evidence="7" type="ORF">MVEN_01611400</name>
</gene>
<feature type="transmembrane region" description="Helical" evidence="5">
    <location>
        <begin position="487"/>
        <end position="511"/>
    </location>
</feature>
<feature type="transmembrane region" description="Helical" evidence="5">
    <location>
        <begin position="12"/>
        <end position="30"/>
    </location>
</feature>